<keyword evidence="6" id="KW-1185">Reference proteome</keyword>
<proteinExistence type="predicted"/>
<evidence type="ECO:0000313" key="5">
    <source>
        <dbReference type="EMBL" id="QEC64779.1"/>
    </source>
</evidence>
<accession>A0A5B8V0P3</accession>
<organism evidence="5 6">
    <name type="scientific">Mucilaginibacter ginsenosidivorans</name>
    <dbReference type="NCBI Taxonomy" id="398053"/>
    <lineage>
        <taxon>Bacteria</taxon>
        <taxon>Pseudomonadati</taxon>
        <taxon>Bacteroidota</taxon>
        <taxon>Sphingobacteriia</taxon>
        <taxon>Sphingobacteriales</taxon>
        <taxon>Sphingobacteriaceae</taxon>
        <taxon>Mucilaginibacter</taxon>
    </lineage>
</organism>
<dbReference type="SMART" id="SM00342">
    <property type="entry name" value="HTH_ARAC"/>
    <property type="match status" value="1"/>
</dbReference>
<dbReference type="PANTHER" id="PTHR43280:SF32">
    <property type="entry name" value="TRANSCRIPTIONAL REGULATORY PROTEIN"/>
    <property type="match status" value="1"/>
</dbReference>
<evidence type="ECO:0000256" key="3">
    <source>
        <dbReference type="ARBA" id="ARBA00023163"/>
    </source>
</evidence>
<dbReference type="Gene3D" id="1.10.10.60">
    <property type="entry name" value="Homeodomain-like"/>
    <property type="match status" value="1"/>
</dbReference>
<dbReference type="Pfam" id="PF12833">
    <property type="entry name" value="HTH_18"/>
    <property type="match status" value="1"/>
</dbReference>
<dbReference type="RefSeq" id="WP_147033613.1">
    <property type="nucleotide sequence ID" value="NZ_CP042436.1"/>
</dbReference>
<dbReference type="GO" id="GO:0043565">
    <property type="term" value="F:sequence-specific DNA binding"/>
    <property type="evidence" value="ECO:0007669"/>
    <property type="project" value="InterPro"/>
</dbReference>
<sequence>MKKETKQPHVFNSISELNQALGLPGPLHPLVGINYYKDMKPDWSRLGGATVMNLYKISYKTNYTGKFKYGQNYYDFNEGGLCFTSPNQVMIVDEEDQDYGGFSLVIHPDFLRNHPLAKTIKNYGFFSYSASEALHLSEKEKETIFGVVKMIQEELDQPIDSLSQDVVIAQIELLLHYSNRFYNRQFITRKAANNDLLTELEALLADYFDTEKALQNGLPAVQDIADQLKVSSRYLSDMLRSHTGQNAQQHIHNKLIEKAKEILSTSNLTIAEIAYRLGFEHPQSFNKLFKRKTNQSPVAFRQSFLQN</sequence>
<reference evidence="5 6" key="1">
    <citation type="journal article" date="2017" name="Curr. Microbiol.">
        <title>Mucilaginibacter ginsenosidivorans sp. nov., Isolated from Soil of Ginseng Field.</title>
        <authorList>
            <person name="Kim M.M."/>
            <person name="Siddiqi M.Z."/>
            <person name="Im W.T."/>
        </authorList>
    </citation>
    <scope>NUCLEOTIDE SEQUENCE [LARGE SCALE GENOMIC DNA]</scope>
    <source>
        <strain evidence="5 6">Gsoil 3017</strain>
    </source>
</reference>
<gene>
    <name evidence="5" type="ORF">FRZ54_20160</name>
</gene>
<keyword evidence="3" id="KW-0804">Transcription</keyword>
<dbReference type="OrthoDB" id="9816214at2"/>
<dbReference type="Proteomes" id="UP000321479">
    <property type="component" value="Chromosome"/>
</dbReference>
<evidence type="ECO:0000256" key="1">
    <source>
        <dbReference type="ARBA" id="ARBA00023015"/>
    </source>
</evidence>
<evidence type="ECO:0000256" key="2">
    <source>
        <dbReference type="ARBA" id="ARBA00023125"/>
    </source>
</evidence>
<dbReference type="PANTHER" id="PTHR43280">
    <property type="entry name" value="ARAC-FAMILY TRANSCRIPTIONAL REGULATOR"/>
    <property type="match status" value="1"/>
</dbReference>
<dbReference type="InterPro" id="IPR018060">
    <property type="entry name" value="HTH_AraC"/>
</dbReference>
<name>A0A5B8V0P3_9SPHI</name>
<feature type="domain" description="HTH araC/xylS-type" evidence="4">
    <location>
        <begin position="198"/>
        <end position="303"/>
    </location>
</feature>
<dbReference type="PROSITE" id="PS01124">
    <property type="entry name" value="HTH_ARAC_FAMILY_2"/>
    <property type="match status" value="1"/>
</dbReference>
<dbReference type="KEGG" id="mgin:FRZ54_20160"/>
<dbReference type="GO" id="GO:0003700">
    <property type="term" value="F:DNA-binding transcription factor activity"/>
    <property type="evidence" value="ECO:0007669"/>
    <property type="project" value="InterPro"/>
</dbReference>
<keyword evidence="2" id="KW-0238">DNA-binding</keyword>
<evidence type="ECO:0000259" key="4">
    <source>
        <dbReference type="PROSITE" id="PS01124"/>
    </source>
</evidence>
<dbReference type="InterPro" id="IPR009057">
    <property type="entry name" value="Homeodomain-like_sf"/>
</dbReference>
<protein>
    <submittedName>
        <fullName evidence="5">Helix-turn-helix transcriptional regulator</fullName>
    </submittedName>
</protein>
<keyword evidence="1" id="KW-0805">Transcription regulation</keyword>
<evidence type="ECO:0000313" key="6">
    <source>
        <dbReference type="Proteomes" id="UP000321479"/>
    </source>
</evidence>
<dbReference type="EMBL" id="CP042436">
    <property type="protein sequence ID" value="QEC64779.1"/>
    <property type="molecule type" value="Genomic_DNA"/>
</dbReference>
<dbReference type="AlphaFoldDB" id="A0A5B8V0P3"/>
<dbReference type="SUPFAM" id="SSF46689">
    <property type="entry name" value="Homeodomain-like"/>
    <property type="match status" value="1"/>
</dbReference>